<feature type="region of interest" description="Disordered" evidence="1">
    <location>
        <begin position="1"/>
        <end position="28"/>
    </location>
</feature>
<proteinExistence type="predicted"/>
<feature type="compositionally biased region" description="Basic residues" evidence="1">
    <location>
        <begin position="18"/>
        <end position="28"/>
    </location>
</feature>
<evidence type="ECO:0000313" key="2">
    <source>
        <dbReference type="EMBL" id="KAF7808885.1"/>
    </source>
</evidence>
<gene>
    <name evidence="2" type="ORF">G2W53_035628</name>
</gene>
<accession>A0A834SQS3</accession>
<sequence length="28" mass="3196">MDGGRGPQNKSQESSRGITHKPRWIPFQ</sequence>
<evidence type="ECO:0000313" key="3">
    <source>
        <dbReference type="Proteomes" id="UP000634136"/>
    </source>
</evidence>
<name>A0A834SQS3_9FABA</name>
<dbReference type="AlphaFoldDB" id="A0A834SQS3"/>
<keyword evidence="3" id="KW-1185">Reference proteome</keyword>
<feature type="compositionally biased region" description="Polar residues" evidence="1">
    <location>
        <begin position="8"/>
        <end position="17"/>
    </location>
</feature>
<protein>
    <submittedName>
        <fullName evidence="2">Uncharacterized protein</fullName>
    </submittedName>
</protein>
<dbReference type="EMBL" id="JAAIUW010000011">
    <property type="protein sequence ID" value="KAF7808885.1"/>
    <property type="molecule type" value="Genomic_DNA"/>
</dbReference>
<dbReference type="Proteomes" id="UP000634136">
    <property type="component" value="Unassembled WGS sequence"/>
</dbReference>
<evidence type="ECO:0000256" key="1">
    <source>
        <dbReference type="SAM" id="MobiDB-lite"/>
    </source>
</evidence>
<comment type="caution">
    <text evidence="2">The sequence shown here is derived from an EMBL/GenBank/DDBJ whole genome shotgun (WGS) entry which is preliminary data.</text>
</comment>
<organism evidence="2 3">
    <name type="scientific">Senna tora</name>
    <dbReference type="NCBI Taxonomy" id="362788"/>
    <lineage>
        <taxon>Eukaryota</taxon>
        <taxon>Viridiplantae</taxon>
        <taxon>Streptophyta</taxon>
        <taxon>Embryophyta</taxon>
        <taxon>Tracheophyta</taxon>
        <taxon>Spermatophyta</taxon>
        <taxon>Magnoliopsida</taxon>
        <taxon>eudicotyledons</taxon>
        <taxon>Gunneridae</taxon>
        <taxon>Pentapetalae</taxon>
        <taxon>rosids</taxon>
        <taxon>fabids</taxon>
        <taxon>Fabales</taxon>
        <taxon>Fabaceae</taxon>
        <taxon>Caesalpinioideae</taxon>
        <taxon>Cassia clade</taxon>
        <taxon>Senna</taxon>
    </lineage>
</organism>
<reference evidence="2" key="1">
    <citation type="submission" date="2020-09" db="EMBL/GenBank/DDBJ databases">
        <title>Genome-Enabled Discovery of Anthraquinone Biosynthesis in Senna tora.</title>
        <authorList>
            <person name="Kang S.-H."/>
            <person name="Pandey R.P."/>
            <person name="Lee C.-M."/>
            <person name="Sim J.-S."/>
            <person name="Jeong J.-T."/>
            <person name="Choi B.-S."/>
            <person name="Jung M."/>
            <person name="Ginzburg D."/>
            <person name="Zhao K."/>
            <person name="Won S.Y."/>
            <person name="Oh T.-J."/>
            <person name="Yu Y."/>
            <person name="Kim N.-H."/>
            <person name="Lee O.R."/>
            <person name="Lee T.-H."/>
            <person name="Bashyal P."/>
            <person name="Kim T.-S."/>
            <person name="Lee W.-H."/>
            <person name="Kawkins C."/>
            <person name="Kim C.-K."/>
            <person name="Kim J.S."/>
            <person name="Ahn B.O."/>
            <person name="Rhee S.Y."/>
            <person name="Sohng J.K."/>
        </authorList>
    </citation>
    <scope>NUCLEOTIDE SEQUENCE</scope>
    <source>
        <tissue evidence="2">Leaf</tissue>
    </source>
</reference>